<keyword evidence="1" id="KW-0560">Oxidoreductase</keyword>
<dbReference type="AlphaFoldDB" id="S1R488"/>
<accession>S1R488</accession>
<dbReference type="Gene3D" id="3.40.30.10">
    <property type="entry name" value="Glutaredoxin"/>
    <property type="match status" value="1"/>
</dbReference>
<dbReference type="Proteomes" id="UP000017415">
    <property type="component" value="Unassembled WGS sequence"/>
</dbReference>
<keyword evidence="4" id="KW-0676">Redox-active center</keyword>
<dbReference type="NCBIfam" id="NF001808">
    <property type="entry name" value="PRK00522.1"/>
    <property type="match status" value="1"/>
</dbReference>
<dbReference type="Pfam" id="PF00578">
    <property type="entry name" value="AhpC-TSA"/>
    <property type="match status" value="1"/>
</dbReference>
<dbReference type="InterPro" id="IPR036249">
    <property type="entry name" value="Thioredoxin-like_sf"/>
</dbReference>
<keyword evidence="2" id="KW-0049">Antioxidant</keyword>
<keyword evidence="3" id="KW-1015">Disulfide bond</keyword>
<protein>
    <submittedName>
        <fullName evidence="5">Uncharacterized protein</fullName>
    </submittedName>
</protein>
<reference evidence="5 6" key="1">
    <citation type="submission" date="2013-10" db="EMBL/GenBank/DDBJ databases">
        <title>The Genome Sequence of Enterococcus cecorum DSM 20682 (= ATCC 43198) (Illumina assembly).</title>
        <authorList>
            <consortium name="The Broad Institute Genomics Platform"/>
            <consortium name="The Broad Institute Genome Sequencing Center for Infectious Disease"/>
            <person name="Earl A."/>
            <person name="Russ C."/>
            <person name="Gilmore M."/>
            <person name="Surin D."/>
            <person name="Walker B."/>
            <person name="Young S."/>
            <person name="Zeng Q."/>
            <person name="Gargeya S."/>
            <person name="Fitzgerald M."/>
            <person name="Haas B."/>
            <person name="Abouelleil A."/>
            <person name="Allen A.W."/>
            <person name="Alvarado L."/>
            <person name="Arachchi H.M."/>
            <person name="Berlin A.M."/>
            <person name="Chapman S.B."/>
            <person name="Gainer-Dewar J."/>
            <person name="Goldberg J."/>
            <person name="Griggs A."/>
            <person name="Gujja S."/>
            <person name="Hansen M."/>
            <person name="Howarth C."/>
            <person name="Imamovic A."/>
            <person name="Ireland A."/>
            <person name="Larimer J."/>
            <person name="McCowan C."/>
            <person name="Murphy C."/>
            <person name="Pearson M."/>
            <person name="Poon T.W."/>
            <person name="Priest M."/>
            <person name="Roberts A."/>
            <person name="Saif S."/>
            <person name="Shea T."/>
            <person name="Sisk P."/>
            <person name="Sykes S."/>
            <person name="Wortman J."/>
            <person name="Nusbaum C."/>
            <person name="Birren B."/>
        </authorList>
    </citation>
    <scope>NUCLEOTIDE SEQUENCE [LARGE SCALE GENOMIC DNA]</scope>
    <source>
        <strain evidence="5 6">ATCC 43198</strain>
    </source>
</reference>
<dbReference type="GO" id="GO:0008379">
    <property type="term" value="F:thioredoxin peroxidase activity"/>
    <property type="evidence" value="ECO:0007669"/>
    <property type="project" value="InterPro"/>
</dbReference>
<organism evidence="5 6">
    <name type="scientific">Enterococcus cecorum DSM 20682 = ATCC 43198</name>
    <dbReference type="NCBI Taxonomy" id="1121864"/>
    <lineage>
        <taxon>Bacteria</taxon>
        <taxon>Bacillati</taxon>
        <taxon>Bacillota</taxon>
        <taxon>Bacilli</taxon>
        <taxon>Lactobacillales</taxon>
        <taxon>Enterococcaceae</taxon>
        <taxon>Enterococcus</taxon>
    </lineage>
</organism>
<dbReference type="PROSITE" id="PS51352">
    <property type="entry name" value="THIOREDOXIN_2"/>
    <property type="match status" value="1"/>
</dbReference>
<dbReference type="PATRIC" id="fig|1121864.4.peg.1554"/>
<dbReference type="EMBL" id="AHYS01000001">
    <property type="protein sequence ID" value="ESK62374.1"/>
    <property type="molecule type" value="Genomic_DNA"/>
</dbReference>
<evidence type="ECO:0000256" key="2">
    <source>
        <dbReference type="ARBA" id="ARBA00022862"/>
    </source>
</evidence>
<dbReference type="PANTHER" id="PTHR43110:SF1">
    <property type="entry name" value="THIOL PEROXIDASE"/>
    <property type="match status" value="1"/>
</dbReference>
<evidence type="ECO:0000256" key="1">
    <source>
        <dbReference type="ARBA" id="ARBA00022559"/>
    </source>
</evidence>
<dbReference type="HOGENOM" id="CLU_042529_12_0_9"/>
<dbReference type="InterPro" id="IPR000866">
    <property type="entry name" value="AhpC/TSA"/>
</dbReference>
<proteinExistence type="predicted"/>
<evidence type="ECO:0000256" key="3">
    <source>
        <dbReference type="ARBA" id="ARBA00023157"/>
    </source>
</evidence>
<dbReference type="PANTHER" id="PTHR43110">
    <property type="entry name" value="THIOL PEROXIDASE"/>
    <property type="match status" value="1"/>
</dbReference>
<dbReference type="SUPFAM" id="SSF52833">
    <property type="entry name" value="Thioredoxin-like"/>
    <property type="match status" value="1"/>
</dbReference>
<name>S1R488_9ENTE</name>
<dbReference type="STRING" id="44008.GCA_001318175_00337"/>
<keyword evidence="1" id="KW-0575">Peroxidase</keyword>
<sequence length="164" mass="18609">MNMQITKRGEAFSLVKEPLKVGNQAVDFELKDLKDKVFHLSQLLDKPLIISVVPDINTSVCSIQTRKFNEMMAKFEEANFVTISNNTREQQESWCAAEGLDLVMLHDPENTFGQAYGVLIPELNVYARSVFVINSDGKIIYEEIVPEITQEPNYQNAIDAIVNR</sequence>
<gene>
    <name evidence="5" type="ORF">OMO_00016</name>
</gene>
<dbReference type="CDD" id="cd03014">
    <property type="entry name" value="PRX_Atyp2cys"/>
    <property type="match status" value="1"/>
</dbReference>
<dbReference type="InterPro" id="IPR002065">
    <property type="entry name" value="TPX"/>
</dbReference>
<dbReference type="eggNOG" id="COG2077">
    <property type="taxonomic scope" value="Bacteria"/>
</dbReference>
<dbReference type="InterPro" id="IPR013766">
    <property type="entry name" value="Thioredoxin_domain"/>
</dbReference>
<keyword evidence="6" id="KW-1185">Reference proteome</keyword>
<dbReference type="InterPro" id="IPR050455">
    <property type="entry name" value="Tpx_Peroxidase_subfamily"/>
</dbReference>
<evidence type="ECO:0000313" key="5">
    <source>
        <dbReference type="EMBL" id="ESK62374.1"/>
    </source>
</evidence>
<evidence type="ECO:0000256" key="4">
    <source>
        <dbReference type="ARBA" id="ARBA00023284"/>
    </source>
</evidence>
<evidence type="ECO:0000313" key="6">
    <source>
        <dbReference type="Proteomes" id="UP000017415"/>
    </source>
</evidence>
<comment type="caution">
    <text evidence="5">The sequence shown here is derived from an EMBL/GenBank/DDBJ whole genome shotgun (WGS) entry which is preliminary data.</text>
</comment>